<reference evidence="1 2" key="1">
    <citation type="submission" date="2018-11" db="EMBL/GenBank/DDBJ databases">
        <title>Parancylomarina longa gen. nov., sp. nov., isolated from sediments of southern Okinawa.</title>
        <authorList>
            <person name="Fu T."/>
        </authorList>
    </citation>
    <scope>NUCLEOTIDE SEQUENCE [LARGE SCALE GENOMIC DNA]</scope>
    <source>
        <strain evidence="1 2">T3-2 S1-C</strain>
    </source>
</reference>
<comment type="caution">
    <text evidence="1">The sequence shown here is derived from an EMBL/GenBank/DDBJ whole genome shotgun (WGS) entry which is preliminary data.</text>
</comment>
<gene>
    <name evidence="1" type="ORF">DLK05_01275</name>
</gene>
<sequence length="220" mass="25944">MLTSVEQMKQLVTEAIDLGQNGKIRDSKIALRKIYQILKKDPFILWEDIMVSQLGKSIIMMIHWDLLEEEEENIGLALLSYLYISKGIKREENLNSEVDLCELFRLRKDRIILLKSCDDSFVDSLISFYFADKKATNLDTYNEQRKAVLSRLPYLQLSDIYLIEQDYPNLRNDEFLLELANYIESDHQDFSNENLKEAFLLHKVLYQQIYANLKDGKLIY</sequence>
<accession>A0A434AZT0</accession>
<dbReference type="OrthoDB" id="1118866at2"/>
<evidence type="ECO:0000313" key="1">
    <source>
        <dbReference type="EMBL" id="RUT80015.1"/>
    </source>
</evidence>
<dbReference type="AlphaFoldDB" id="A0A434AZT0"/>
<organism evidence="1 2">
    <name type="scientific">Ancylomarina longa</name>
    <dbReference type="NCBI Taxonomy" id="2487017"/>
    <lineage>
        <taxon>Bacteria</taxon>
        <taxon>Pseudomonadati</taxon>
        <taxon>Bacteroidota</taxon>
        <taxon>Bacteroidia</taxon>
        <taxon>Marinilabiliales</taxon>
        <taxon>Marinifilaceae</taxon>
        <taxon>Ancylomarina</taxon>
    </lineage>
</organism>
<keyword evidence="2" id="KW-1185">Reference proteome</keyword>
<dbReference type="EMBL" id="RJJX01000001">
    <property type="protein sequence ID" value="RUT80015.1"/>
    <property type="molecule type" value="Genomic_DNA"/>
</dbReference>
<evidence type="ECO:0000313" key="2">
    <source>
        <dbReference type="Proteomes" id="UP000282985"/>
    </source>
</evidence>
<name>A0A434AZT0_9BACT</name>
<dbReference type="RefSeq" id="WP_127342156.1">
    <property type="nucleotide sequence ID" value="NZ_RJJX01000001.1"/>
</dbReference>
<proteinExistence type="predicted"/>
<dbReference type="Proteomes" id="UP000282985">
    <property type="component" value="Unassembled WGS sequence"/>
</dbReference>
<protein>
    <submittedName>
        <fullName evidence="1">Uncharacterized protein</fullName>
    </submittedName>
</protein>